<evidence type="ECO:0000256" key="1">
    <source>
        <dbReference type="ARBA" id="ARBA00006817"/>
    </source>
</evidence>
<proteinExistence type="inferred from homology"/>
<feature type="domain" description="Activator of Hsp90 ATPase homologue 1/2-like C-terminal" evidence="2">
    <location>
        <begin position="19"/>
        <end position="156"/>
    </location>
</feature>
<dbReference type="AlphaFoldDB" id="A0A2T0VQ57"/>
<keyword evidence="4" id="KW-1185">Reference proteome</keyword>
<evidence type="ECO:0000313" key="4">
    <source>
        <dbReference type="Proteomes" id="UP000238205"/>
    </source>
</evidence>
<dbReference type="SUPFAM" id="SSF55961">
    <property type="entry name" value="Bet v1-like"/>
    <property type="match status" value="1"/>
</dbReference>
<reference evidence="3 4" key="1">
    <citation type="submission" date="2018-03" db="EMBL/GenBank/DDBJ databases">
        <title>Genomic Encyclopedia of Archaeal and Bacterial Type Strains, Phase II (KMG-II): from individual species to whole genera.</title>
        <authorList>
            <person name="Goeker M."/>
        </authorList>
    </citation>
    <scope>NUCLEOTIDE SEQUENCE [LARGE SCALE GENOMIC DNA]</scope>
    <source>
        <strain evidence="3 4">DSM 13175</strain>
    </source>
</reference>
<evidence type="ECO:0000259" key="2">
    <source>
        <dbReference type="Pfam" id="PF08327"/>
    </source>
</evidence>
<dbReference type="InterPro" id="IPR013538">
    <property type="entry name" value="ASHA1/2-like_C"/>
</dbReference>
<comment type="similarity">
    <text evidence="1">Belongs to the AHA1 family.</text>
</comment>
<dbReference type="RefSeq" id="WP_106196500.1">
    <property type="nucleotide sequence ID" value="NZ_PVTO01000064.1"/>
</dbReference>
<comment type="caution">
    <text evidence="3">The sequence shown here is derived from an EMBL/GenBank/DDBJ whole genome shotgun (WGS) entry which is preliminary data.</text>
</comment>
<organism evidence="3 4">
    <name type="scientific">Alkalibacterium olivapovliticus</name>
    <dbReference type="NCBI Taxonomy" id="99907"/>
    <lineage>
        <taxon>Bacteria</taxon>
        <taxon>Bacillati</taxon>
        <taxon>Bacillota</taxon>
        <taxon>Bacilli</taxon>
        <taxon>Lactobacillales</taxon>
        <taxon>Carnobacteriaceae</taxon>
        <taxon>Alkalibacterium</taxon>
    </lineage>
</organism>
<dbReference type="Pfam" id="PF08327">
    <property type="entry name" value="AHSA1"/>
    <property type="match status" value="1"/>
</dbReference>
<sequence length="160" mass="17751">MQERSSTGRIDTVSKLIAASPHTLYQAFIDPDSLIKWLPPEGMRGEVALFEPHAGGKYRLILYYEKGEQTTGKSTIDSDVSEGTFVEIVPDTKIVMAGAFDSEDSGFEGVMTMTWYFEENLEGTKITVIAENVPTGISKEDHIDGLSSSLENLEYFVETR</sequence>
<dbReference type="Proteomes" id="UP000238205">
    <property type="component" value="Unassembled WGS sequence"/>
</dbReference>
<accession>A0A2T0VQ57</accession>
<gene>
    <name evidence="3" type="ORF">CLV38_1642</name>
</gene>
<dbReference type="OrthoDB" id="9786557at2"/>
<evidence type="ECO:0000313" key="3">
    <source>
        <dbReference type="EMBL" id="PRY72464.1"/>
    </source>
</evidence>
<dbReference type="Gene3D" id="3.30.530.20">
    <property type="match status" value="1"/>
</dbReference>
<protein>
    <submittedName>
        <fullName evidence="3">Uncharacterized protein YndB with AHSA1/START domain</fullName>
    </submittedName>
</protein>
<dbReference type="InterPro" id="IPR023393">
    <property type="entry name" value="START-like_dom_sf"/>
</dbReference>
<name>A0A2T0VQ57_9LACT</name>
<dbReference type="EMBL" id="PVTO01000064">
    <property type="protein sequence ID" value="PRY72464.1"/>
    <property type="molecule type" value="Genomic_DNA"/>
</dbReference>